<feature type="transmembrane region" description="Helical" evidence="9">
    <location>
        <begin position="198"/>
        <end position="217"/>
    </location>
</feature>
<protein>
    <recommendedName>
        <fullName evidence="12">Amino acid permease/ SLC12A domain-containing protein</fullName>
    </recommendedName>
</protein>
<feature type="transmembrane region" description="Helical" evidence="9">
    <location>
        <begin position="510"/>
        <end position="530"/>
    </location>
</feature>
<feature type="transmembrane region" description="Helical" evidence="9">
    <location>
        <begin position="229"/>
        <end position="250"/>
    </location>
</feature>
<dbReference type="STRING" id="1169540.A0A0G4FMY0"/>
<accession>A0A0G4FMY0</accession>
<dbReference type="OrthoDB" id="5982228at2759"/>
<evidence type="ECO:0000256" key="1">
    <source>
        <dbReference type="ARBA" id="ARBA00004651"/>
    </source>
</evidence>
<feature type="transmembrane region" description="Helical" evidence="9">
    <location>
        <begin position="367"/>
        <end position="390"/>
    </location>
</feature>
<feature type="transmembrane region" description="Helical" evidence="9">
    <location>
        <begin position="444"/>
        <end position="463"/>
    </location>
</feature>
<dbReference type="Proteomes" id="UP000041254">
    <property type="component" value="Unassembled WGS sequence"/>
</dbReference>
<evidence type="ECO:0000256" key="3">
    <source>
        <dbReference type="ARBA" id="ARBA00022475"/>
    </source>
</evidence>
<proteinExistence type="inferred from homology"/>
<evidence type="ECO:0000313" key="11">
    <source>
        <dbReference type="Proteomes" id="UP000041254"/>
    </source>
</evidence>
<gene>
    <name evidence="10" type="ORF">Vbra_15785</name>
</gene>
<keyword evidence="11" id="KW-1185">Reference proteome</keyword>
<keyword evidence="5 9" id="KW-1133">Transmembrane helix</keyword>
<dbReference type="InterPro" id="IPR044566">
    <property type="entry name" value="RMV1-like"/>
</dbReference>
<evidence type="ECO:0000256" key="7">
    <source>
        <dbReference type="ARBA" id="ARBA00024041"/>
    </source>
</evidence>
<dbReference type="Gene3D" id="1.20.1740.10">
    <property type="entry name" value="Amino acid/polyamine transporter I"/>
    <property type="match status" value="1"/>
</dbReference>
<dbReference type="VEuPathDB" id="CryptoDB:Vbra_15785"/>
<comment type="subcellular location">
    <subcellularLocation>
        <location evidence="1">Cell membrane</location>
        <topology evidence="1">Multi-pass membrane protein</topology>
    </subcellularLocation>
</comment>
<feature type="compositionally biased region" description="Basic and acidic residues" evidence="8">
    <location>
        <begin position="44"/>
        <end position="54"/>
    </location>
</feature>
<feature type="region of interest" description="Disordered" evidence="8">
    <location>
        <begin position="473"/>
        <end position="500"/>
    </location>
</feature>
<evidence type="ECO:0000313" key="10">
    <source>
        <dbReference type="EMBL" id="CEM15539.1"/>
    </source>
</evidence>
<dbReference type="InterPro" id="IPR002293">
    <property type="entry name" value="AA/rel_permease1"/>
</dbReference>
<evidence type="ECO:0000256" key="4">
    <source>
        <dbReference type="ARBA" id="ARBA00022692"/>
    </source>
</evidence>
<feature type="region of interest" description="Disordered" evidence="8">
    <location>
        <begin position="37"/>
        <end position="72"/>
    </location>
</feature>
<keyword evidence="2" id="KW-0813">Transport</keyword>
<evidence type="ECO:0000256" key="6">
    <source>
        <dbReference type="ARBA" id="ARBA00023136"/>
    </source>
</evidence>
<feature type="transmembrane region" description="Helical" evidence="9">
    <location>
        <begin position="108"/>
        <end position="133"/>
    </location>
</feature>
<evidence type="ECO:0000256" key="8">
    <source>
        <dbReference type="SAM" id="MobiDB-lite"/>
    </source>
</evidence>
<dbReference type="PhylomeDB" id="A0A0G4FMY0"/>
<dbReference type="GO" id="GO:0015203">
    <property type="term" value="F:polyamine transmembrane transporter activity"/>
    <property type="evidence" value="ECO:0007669"/>
    <property type="project" value="UniProtKB-ARBA"/>
</dbReference>
<feature type="transmembrane region" description="Helical" evidence="9">
    <location>
        <begin position="310"/>
        <end position="333"/>
    </location>
</feature>
<keyword evidence="3" id="KW-1003">Cell membrane</keyword>
<evidence type="ECO:0000256" key="5">
    <source>
        <dbReference type="ARBA" id="ARBA00022989"/>
    </source>
</evidence>
<dbReference type="EMBL" id="CDMY01000466">
    <property type="protein sequence ID" value="CEM15539.1"/>
    <property type="molecule type" value="Genomic_DNA"/>
</dbReference>
<reference evidence="10 11" key="1">
    <citation type="submission" date="2014-11" db="EMBL/GenBank/DDBJ databases">
        <authorList>
            <person name="Zhu J."/>
            <person name="Qi W."/>
            <person name="Song R."/>
        </authorList>
    </citation>
    <scope>NUCLEOTIDE SEQUENCE [LARGE SCALE GENOMIC DNA]</scope>
</reference>
<dbReference type="PANTHER" id="PTHR45826">
    <property type="entry name" value="POLYAMINE TRANSPORTER PUT1"/>
    <property type="match status" value="1"/>
</dbReference>
<feature type="compositionally biased region" description="Polar residues" evidence="8">
    <location>
        <begin position="480"/>
        <end position="497"/>
    </location>
</feature>
<feature type="transmembrane region" description="Helical" evidence="9">
    <location>
        <begin position="270"/>
        <end position="289"/>
    </location>
</feature>
<comment type="similarity">
    <text evidence="7">Belongs to the amino acid-polyamine-organocation (APC) superfamily. Polyamine:cation symporter (PHS) (TC 2.A.3.12) family.</text>
</comment>
<feature type="transmembrane region" description="Helical" evidence="9">
    <location>
        <begin position="536"/>
        <end position="552"/>
    </location>
</feature>
<dbReference type="Pfam" id="PF13520">
    <property type="entry name" value="AA_permease_2"/>
    <property type="match status" value="1"/>
</dbReference>
<evidence type="ECO:0000256" key="9">
    <source>
        <dbReference type="SAM" id="Phobius"/>
    </source>
</evidence>
<dbReference type="OMA" id="GIMFAYG"/>
<keyword evidence="4 9" id="KW-0812">Transmembrane</keyword>
<dbReference type="InParanoid" id="A0A0G4FMY0"/>
<feature type="transmembrane region" description="Helical" evidence="9">
    <location>
        <begin position="154"/>
        <end position="178"/>
    </location>
</feature>
<dbReference type="PANTHER" id="PTHR45826:SF2">
    <property type="entry name" value="AMINO ACID TRANSPORTER"/>
    <property type="match status" value="1"/>
</dbReference>
<dbReference type="GO" id="GO:0005886">
    <property type="term" value="C:plasma membrane"/>
    <property type="evidence" value="ECO:0007669"/>
    <property type="project" value="UniProtKB-SubCell"/>
</dbReference>
<keyword evidence="6 9" id="KW-0472">Membrane</keyword>
<organism evidence="10 11">
    <name type="scientific">Vitrella brassicaformis (strain CCMP3155)</name>
    <dbReference type="NCBI Taxonomy" id="1169540"/>
    <lineage>
        <taxon>Eukaryota</taxon>
        <taxon>Sar</taxon>
        <taxon>Alveolata</taxon>
        <taxon>Colpodellida</taxon>
        <taxon>Vitrellaceae</taxon>
        <taxon>Vitrella</taxon>
    </lineage>
</organism>
<evidence type="ECO:0000256" key="2">
    <source>
        <dbReference type="ARBA" id="ARBA00022448"/>
    </source>
</evidence>
<name>A0A0G4FMY0_VITBC</name>
<dbReference type="AlphaFoldDB" id="A0A0G4FMY0"/>
<sequence length="563" mass="60416">MPSLLTWFFPENGDSEATLPLLSEERAKAAVVRRALSADGASEESAHYAAERGSAKASDSDGDGEVGVGASIDPAKGKQRRILGCTELVAMLFFCNGGPFGVEESVQLAGPLLAVCGAVLMPLLWALPVGLMTSELTSRYPYMGSQVVAVEKTLGPFTSFIFALFSGAANQINMASIPPLLLSYLEPLWATQPPSLRMALRVALPGVLLLIMLVANYRGVRLVGRCSEILVCVSLTTVGAFTTVAIRHLLSHGHVLEAFEWLHPTTSVRLPTLTWSTFVSLLVWNSSGFDQAASCGGEVHRPSRSFPRAMTVALLLSTCSMVIPLAASVGYFWQVRLLQGHSPWLDLHQWQPGFYSQLAHEMGGAPFAQLIGITGASLAFGQLIVLGCAYSREFAAICSTSTVLPSWIGALHPQYGTPYRVIAASTLLTAVLCCINDFSKLVNAAMYFDALALTVFLTAFLVLRLRGPTDNDDDTAPLRRSTTLSTEISQPPDNNPGSGREPLYHVPGGLMATVPLCAACILPSLAMIVLADKWCHIAALTCFIALSVFYICRSERQEADMKG</sequence>
<evidence type="ECO:0008006" key="12">
    <source>
        <dbReference type="Google" id="ProtNLM"/>
    </source>
</evidence>